<dbReference type="EMBL" id="LBXD01000007">
    <property type="protein sequence ID" value="KKR23792.1"/>
    <property type="molecule type" value="Genomic_DNA"/>
</dbReference>
<accession>A0A0G0SDQ6</accession>
<comment type="caution">
    <text evidence="2">The sequence shown here is derived from an EMBL/GenBank/DDBJ whole genome shotgun (WGS) entry which is preliminary data.</text>
</comment>
<evidence type="ECO:0000313" key="2">
    <source>
        <dbReference type="EMBL" id="KKR23792.1"/>
    </source>
</evidence>
<dbReference type="Proteomes" id="UP000034764">
    <property type="component" value="Unassembled WGS sequence"/>
</dbReference>
<keyword evidence="1" id="KW-0472">Membrane</keyword>
<reference evidence="2 3" key="1">
    <citation type="journal article" date="2015" name="Nature">
        <title>rRNA introns, odd ribosomes, and small enigmatic genomes across a large radiation of phyla.</title>
        <authorList>
            <person name="Brown C.T."/>
            <person name="Hug L.A."/>
            <person name="Thomas B.C."/>
            <person name="Sharon I."/>
            <person name="Castelle C.J."/>
            <person name="Singh A."/>
            <person name="Wilkins M.J."/>
            <person name="Williams K.H."/>
            <person name="Banfield J.F."/>
        </authorList>
    </citation>
    <scope>NUCLEOTIDE SEQUENCE [LARGE SCALE GENOMIC DNA]</scope>
</reference>
<evidence type="ECO:0000256" key="1">
    <source>
        <dbReference type="SAM" id="Phobius"/>
    </source>
</evidence>
<protein>
    <submittedName>
        <fullName evidence="2">Uncharacterized protein</fullName>
    </submittedName>
</protein>
<gene>
    <name evidence="2" type="ORF">UT53_C0007G0010</name>
</gene>
<feature type="transmembrane region" description="Helical" evidence="1">
    <location>
        <begin position="37"/>
        <end position="60"/>
    </location>
</feature>
<organism evidence="2 3">
    <name type="scientific">Candidatus Yanofskybacteria bacterium GW2011_GWD2_39_48</name>
    <dbReference type="NCBI Taxonomy" id="1619031"/>
    <lineage>
        <taxon>Bacteria</taxon>
        <taxon>Candidatus Yanofskyibacteriota</taxon>
    </lineage>
</organism>
<name>A0A0G0SDQ6_9BACT</name>
<evidence type="ECO:0000313" key="3">
    <source>
        <dbReference type="Proteomes" id="UP000034764"/>
    </source>
</evidence>
<proteinExistence type="predicted"/>
<feature type="transmembrane region" description="Helical" evidence="1">
    <location>
        <begin position="67"/>
        <end position="86"/>
    </location>
</feature>
<dbReference type="AlphaFoldDB" id="A0A0G0SDQ6"/>
<feature type="transmembrane region" description="Helical" evidence="1">
    <location>
        <begin position="98"/>
        <end position="122"/>
    </location>
</feature>
<sequence length="141" mass="15879">MDIDNKQASSYKPPRGLLGSIITRIKLEQGLKSIREIIVNSELLSIITGMILISLIFLVIKEITESGLFLFIALVLHEPTLFSMYARDVSFSILESVPGLSLILSLVFLGILLLIIRVIVVYHDKLLETKNKINKLLKFNK</sequence>
<keyword evidence="1" id="KW-1133">Transmembrane helix</keyword>
<keyword evidence="1" id="KW-0812">Transmembrane</keyword>